<evidence type="ECO:0000313" key="1">
    <source>
        <dbReference type="EMBL" id="KAK9098815.1"/>
    </source>
</evidence>
<name>A0AAP0ESG2_9MAGN</name>
<comment type="caution">
    <text evidence="1">The sequence shown here is derived from an EMBL/GenBank/DDBJ whole genome shotgun (WGS) entry which is preliminary data.</text>
</comment>
<sequence>MRTYILLHSVTNISRLKSNELPSQNETLIPSLPNDLSSFILSLIPYSHHSRLKSISNFACAADRDCGANFHGRRRVKARDVRGGWE</sequence>
<proteinExistence type="predicted"/>
<accession>A0AAP0ESG2</accession>
<organism evidence="1 2">
    <name type="scientific">Stephania yunnanensis</name>
    <dbReference type="NCBI Taxonomy" id="152371"/>
    <lineage>
        <taxon>Eukaryota</taxon>
        <taxon>Viridiplantae</taxon>
        <taxon>Streptophyta</taxon>
        <taxon>Embryophyta</taxon>
        <taxon>Tracheophyta</taxon>
        <taxon>Spermatophyta</taxon>
        <taxon>Magnoliopsida</taxon>
        <taxon>Ranunculales</taxon>
        <taxon>Menispermaceae</taxon>
        <taxon>Menispermoideae</taxon>
        <taxon>Cissampelideae</taxon>
        <taxon>Stephania</taxon>
    </lineage>
</organism>
<dbReference type="EMBL" id="JBBNAF010000011">
    <property type="protein sequence ID" value="KAK9098815.1"/>
    <property type="molecule type" value="Genomic_DNA"/>
</dbReference>
<protein>
    <submittedName>
        <fullName evidence="1">Uncharacterized protein</fullName>
    </submittedName>
</protein>
<evidence type="ECO:0000313" key="2">
    <source>
        <dbReference type="Proteomes" id="UP001420932"/>
    </source>
</evidence>
<reference evidence="1 2" key="1">
    <citation type="submission" date="2024-01" db="EMBL/GenBank/DDBJ databases">
        <title>Genome assemblies of Stephania.</title>
        <authorList>
            <person name="Yang L."/>
        </authorList>
    </citation>
    <scope>NUCLEOTIDE SEQUENCE [LARGE SCALE GENOMIC DNA]</scope>
    <source>
        <strain evidence="1">YNDBR</strain>
        <tissue evidence="1">Leaf</tissue>
    </source>
</reference>
<dbReference type="AlphaFoldDB" id="A0AAP0ESG2"/>
<dbReference type="Proteomes" id="UP001420932">
    <property type="component" value="Unassembled WGS sequence"/>
</dbReference>
<keyword evidence="2" id="KW-1185">Reference proteome</keyword>
<gene>
    <name evidence="1" type="ORF">Syun_025860</name>
</gene>